<evidence type="ECO:0000313" key="2">
    <source>
        <dbReference type="EMBL" id="CAD9418757.1"/>
    </source>
</evidence>
<reference evidence="2" key="1">
    <citation type="submission" date="2021-01" db="EMBL/GenBank/DDBJ databases">
        <authorList>
            <person name="Corre E."/>
            <person name="Pelletier E."/>
            <person name="Niang G."/>
            <person name="Scheremetjew M."/>
            <person name="Finn R."/>
            <person name="Kale V."/>
            <person name="Holt S."/>
            <person name="Cochrane G."/>
            <person name="Meng A."/>
            <person name="Brown T."/>
            <person name="Cohen L."/>
        </authorList>
    </citation>
    <scope>NUCLEOTIDE SEQUENCE</scope>
    <source>
        <strain evidence="2">UTEX LB 985</strain>
    </source>
</reference>
<evidence type="ECO:0000256" key="1">
    <source>
        <dbReference type="SAM" id="MobiDB-lite"/>
    </source>
</evidence>
<accession>A0A7S2C8E4</accession>
<organism evidence="2">
    <name type="scientific">Haptolina brevifila</name>
    <dbReference type="NCBI Taxonomy" id="156173"/>
    <lineage>
        <taxon>Eukaryota</taxon>
        <taxon>Haptista</taxon>
        <taxon>Haptophyta</taxon>
        <taxon>Prymnesiophyceae</taxon>
        <taxon>Prymnesiales</taxon>
        <taxon>Prymnesiaceae</taxon>
        <taxon>Haptolina</taxon>
    </lineage>
</organism>
<feature type="region of interest" description="Disordered" evidence="1">
    <location>
        <begin position="15"/>
        <end position="97"/>
    </location>
</feature>
<dbReference type="AlphaFoldDB" id="A0A7S2C8E4"/>
<name>A0A7S2C8E4_9EUKA</name>
<dbReference type="EMBL" id="HBGU01013034">
    <property type="protein sequence ID" value="CAD9418757.1"/>
    <property type="molecule type" value="Transcribed_RNA"/>
</dbReference>
<feature type="compositionally biased region" description="Polar residues" evidence="1">
    <location>
        <begin position="83"/>
        <end position="94"/>
    </location>
</feature>
<proteinExistence type="predicted"/>
<sequence>MYAEFDAIAASAQVADPAPPAGSTSLASSAAAPGPALASSSTAMDSTAMNSTAAKSTPVNSTTVNSTAAKSTPVNSTTVNSTAADSTAMNSTANGAPGAPEHDALLSLVTFHFGDGTVGKQLDFTHVYAFDRVFSPTTMRALAAVLRRSPFYVFASFRSPSEWWACGLTNVHPVARLRVSTTGKEGMSVTIYANMRQAPECLAASVQTVAACKEA</sequence>
<protein>
    <submittedName>
        <fullName evidence="2">Uncharacterized protein</fullName>
    </submittedName>
</protein>
<gene>
    <name evidence="2" type="ORF">CBRE1094_LOCUS7122</name>
</gene>
<feature type="compositionally biased region" description="Low complexity" evidence="1">
    <location>
        <begin position="21"/>
        <end position="82"/>
    </location>
</feature>